<evidence type="ECO:0000313" key="2">
    <source>
        <dbReference type="Proteomes" id="UP000179270"/>
    </source>
</evidence>
<evidence type="ECO:0000313" key="1">
    <source>
        <dbReference type="EMBL" id="OGK42626.1"/>
    </source>
</evidence>
<sequence>MILRYTQDHIEFNRNMNKYDLLQRFKKYKEDRKFINMKDSSNFFRRELGQLLRRKLEVPVKVYHL</sequence>
<name>A0A1F7IH03_9BACT</name>
<reference evidence="1 2" key="1">
    <citation type="journal article" date="2016" name="Nat. Commun.">
        <title>Thousands of microbial genomes shed light on interconnected biogeochemical processes in an aquifer system.</title>
        <authorList>
            <person name="Anantharaman K."/>
            <person name="Brown C.T."/>
            <person name="Hug L.A."/>
            <person name="Sharon I."/>
            <person name="Castelle C.J."/>
            <person name="Probst A.J."/>
            <person name="Thomas B.C."/>
            <person name="Singh A."/>
            <person name="Wilkins M.J."/>
            <person name="Karaoz U."/>
            <person name="Brodie E.L."/>
            <person name="Williams K.H."/>
            <person name="Hubbard S.S."/>
            <person name="Banfield J.F."/>
        </authorList>
    </citation>
    <scope>NUCLEOTIDE SEQUENCE [LARGE SCALE GENOMIC DNA]</scope>
</reference>
<organism evidence="1 2">
    <name type="scientific">Candidatus Roizmanbacteria bacterium RIFCSPLOWO2_01_FULL_35_13</name>
    <dbReference type="NCBI Taxonomy" id="1802055"/>
    <lineage>
        <taxon>Bacteria</taxon>
        <taxon>Candidatus Roizmaniibacteriota</taxon>
    </lineage>
</organism>
<dbReference type="Proteomes" id="UP000179270">
    <property type="component" value="Unassembled WGS sequence"/>
</dbReference>
<dbReference type="EMBL" id="MGAF01000006">
    <property type="protein sequence ID" value="OGK42626.1"/>
    <property type="molecule type" value="Genomic_DNA"/>
</dbReference>
<protein>
    <submittedName>
        <fullName evidence="1">Uncharacterized protein</fullName>
    </submittedName>
</protein>
<proteinExistence type="predicted"/>
<comment type="caution">
    <text evidence="1">The sequence shown here is derived from an EMBL/GenBank/DDBJ whole genome shotgun (WGS) entry which is preliminary data.</text>
</comment>
<accession>A0A1F7IH03</accession>
<dbReference type="AlphaFoldDB" id="A0A1F7IH03"/>
<gene>
    <name evidence="1" type="ORF">A3A74_06345</name>
</gene>